<comment type="caution">
    <text evidence="1">The sequence shown here is derived from an EMBL/GenBank/DDBJ whole genome shotgun (WGS) entry which is preliminary data.</text>
</comment>
<dbReference type="Proteomes" id="UP001054837">
    <property type="component" value="Unassembled WGS sequence"/>
</dbReference>
<reference evidence="1 2" key="1">
    <citation type="submission" date="2021-06" db="EMBL/GenBank/DDBJ databases">
        <title>Caerostris darwini draft genome.</title>
        <authorList>
            <person name="Kono N."/>
            <person name="Arakawa K."/>
        </authorList>
    </citation>
    <scope>NUCLEOTIDE SEQUENCE [LARGE SCALE GENOMIC DNA]</scope>
</reference>
<protein>
    <submittedName>
        <fullName evidence="1">Uncharacterized protein</fullName>
    </submittedName>
</protein>
<organism evidence="1 2">
    <name type="scientific">Caerostris darwini</name>
    <dbReference type="NCBI Taxonomy" id="1538125"/>
    <lineage>
        <taxon>Eukaryota</taxon>
        <taxon>Metazoa</taxon>
        <taxon>Ecdysozoa</taxon>
        <taxon>Arthropoda</taxon>
        <taxon>Chelicerata</taxon>
        <taxon>Arachnida</taxon>
        <taxon>Araneae</taxon>
        <taxon>Araneomorphae</taxon>
        <taxon>Entelegynae</taxon>
        <taxon>Araneoidea</taxon>
        <taxon>Araneidae</taxon>
        <taxon>Caerostris</taxon>
    </lineage>
</organism>
<dbReference type="EMBL" id="BPLQ01010713">
    <property type="protein sequence ID" value="GIY52808.1"/>
    <property type="molecule type" value="Genomic_DNA"/>
</dbReference>
<proteinExistence type="predicted"/>
<evidence type="ECO:0000313" key="1">
    <source>
        <dbReference type="EMBL" id="GIY52808.1"/>
    </source>
</evidence>
<accession>A0AAV4U4R7</accession>
<evidence type="ECO:0000313" key="2">
    <source>
        <dbReference type="Proteomes" id="UP001054837"/>
    </source>
</evidence>
<gene>
    <name evidence="1" type="ORF">CDAR_404771</name>
</gene>
<sequence length="126" mass="14614">MYKNISSILYRLSKTYIIVYYEYKESSICTAGNKYCAQLVHITVIQNSLSLTFSNYSPEVFCTLHFRSCERHVLPFTALVDWPLSKAIRHYWPIKQDPVPRLGEMRPPEQIQLLFGSSSFLCAVVL</sequence>
<dbReference type="AlphaFoldDB" id="A0AAV4U4R7"/>
<name>A0AAV4U4R7_9ARAC</name>
<keyword evidence="2" id="KW-1185">Reference proteome</keyword>